<reference evidence="2" key="1">
    <citation type="journal article" date="2019" name="Mol. Biol. Evol.">
        <title>Blast fungal genomes show frequent chromosomal changes, gene gains and losses, and effector gene turnover.</title>
        <authorList>
            <person name="Gomez Luciano L.B."/>
            <person name="Jason Tsai I."/>
            <person name="Chuma I."/>
            <person name="Tosa Y."/>
            <person name="Chen Y.H."/>
            <person name="Li J.Y."/>
            <person name="Li M.Y."/>
            <person name="Jade Lu M.Y."/>
            <person name="Nakayashiki H."/>
            <person name="Li W.H."/>
        </authorList>
    </citation>
    <scope>NUCLEOTIDE SEQUENCE</scope>
    <source>
        <strain evidence="2">NI907</strain>
    </source>
</reference>
<proteinExistence type="predicted"/>
<dbReference type="RefSeq" id="XP_030986795.1">
    <property type="nucleotide sequence ID" value="XM_031120705.1"/>
</dbReference>
<gene>
    <name evidence="2" type="ORF">PgNI_00627</name>
</gene>
<dbReference type="KEGG" id="pgri:PgNI_00627"/>
<reference evidence="2" key="2">
    <citation type="submission" date="2019-10" db="EMBL/GenBank/DDBJ databases">
        <authorList>
            <consortium name="NCBI Genome Project"/>
        </authorList>
    </citation>
    <scope>NUCLEOTIDE SEQUENCE</scope>
    <source>
        <strain evidence="2">NI907</strain>
    </source>
</reference>
<organism evidence="1 2">
    <name type="scientific">Pyricularia grisea</name>
    <name type="common">Crabgrass-specific blast fungus</name>
    <name type="synonym">Magnaporthe grisea</name>
    <dbReference type="NCBI Taxonomy" id="148305"/>
    <lineage>
        <taxon>Eukaryota</taxon>
        <taxon>Fungi</taxon>
        <taxon>Dikarya</taxon>
        <taxon>Ascomycota</taxon>
        <taxon>Pezizomycotina</taxon>
        <taxon>Sordariomycetes</taxon>
        <taxon>Sordariomycetidae</taxon>
        <taxon>Magnaporthales</taxon>
        <taxon>Pyriculariaceae</taxon>
        <taxon>Pyricularia</taxon>
    </lineage>
</organism>
<sequence>FHTLSCNSRFFSKVRDRWCPIPKSKLLVTSLPTFLSYLRYLG</sequence>
<reference evidence="2" key="3">
    <citation type="submission" date="2025-08" db="UniProtKB">
        <authorList>
            <consortium name="RefSeq"/>
        </authorList>
    </citation>
    <scope>IDENTIFICATION</scope>
    <source>
        <strain evidence="2">NI907</strain>
    </source>
</reference>
<evidence type="ECO:0000313" key="2">
    <source>
        <dbReference type="RefSeq" id="XP_030986795.1"/>
    </source>
</evidence>
<dbReference type="GeneID" id="41955619"/>
<evidence type="ECO:0000313" key="1">
    <source>
        <dbReference type="Proteomes" id="UP000515153"/>
    </source>
</evidence>
<dbReference type="Proteomes" id="UP000515153">
    <property type="component" value="Unplaced"/>
</dbReference>
<accession>A0A6P8BHX0</accession>
<dbReference type="AlphaFoldDB" id="A0A6P8BHX0"/>
<name>A0A6P8BHX0_PYRGI</name>
<feature type="non-terminal residue" evidence="2">
    <location>
        <position position="1"/>
    </location>
</feature>
<keyword evidence="1" id="KW-1185">Reference proteome</keyword>
<protein>
    <submittedName>
        <fullName evidence="2">Uncharacterized protein</fullName>
    </submittedName>
</protein>